<feature type="compositionally biased region" description="Low complexity" evidence="1">
    <location>
        <begin position="134"/>
        <end position="159"/>
    </location>
</feature>
<accession>A0ABX6F3W0</accession>
<evidence type="ECO:0000313" key="3">
    <source>
        <dbReference type="Proteomes" id="UP000422736"/>
    </source>
</evidence>
<organism evidence="2 3">
    <name type="scientific">Kluyveromyces marxianus</name>
    <name type="common">Yeast</name>
    <name type="synonym">Candida kefyr</name>
    <dbReference type="NCBI Taxonomy" id="4911"/>
    <lineage>
        <taxon>Eukaryota</taxon>
        <taxon>Fungi</taxon>
        <taxon>Dikarya</taxon>
        <taxon>Ascomycota</taxon>
        <taxon>Saccharomycotina</taxon>
        <taxon>Saccharomycetes</taxon>
        <taxon>Saccharomycetales</taxon>
        <taxon>Saccharomycetaceae</taxon>
        <taxon>Kluyveromyces</taxon>
    </lineage>
</organism>
<evidence type="ECO:0000313" key="2">
    <source>
        <dbReference type="EMBL" id="QGN18013.1"/>
    </source>
</evidence>
<name>A0ABX6F3W0_KLUMA</name>
<evidence type="ECO:0000256" key="1">
    <source>
        <dbReference type="SAM" id="MobiDB-lite"/>
    </source>
</evidence>
<reference evidence="2 3" key="1">
    <citation type="submission" date="2016-03" db="EMBL/GenBank/DDBJ databases">
        <title>How can Kluyveromyces marxianus grow so fast - potential evolutionary course in Saccharomyces Complex revealed by comparative genomics.</title>
        <authorList>
            <person name="Mo W."/>
            <person name="Lu W."/>
            <person name="Yang X."/>
            <person name="Qi J."/>
            <person name="Lv H."/>
        </authorList>
    </citation>
    <scope>NUCLEOTIDE SEQUENCE [LARGE SCALE GENOMIC DNA]</scope>
    <source>
        <strain evidence="2 3">FIM1</strain>
    </source>
</reference>
<reference evidence="2 3" key="2">
    <citation type="submission" date="2019-11" db="EMBL/GenBank/DDBJ databases">
        <authorList>
            <person name="Lu H."/>
        </authorList>
    </citation>
    <scope>NUCLEOTIDE SEQUENCE [LARGE SCALE GENOMIC DNA]</scope>
    <source>
        <strain evidence="2 3">FIM1</strain>
    </source>
</reference>
<dbReference type="InterPro" id="IPR036249">
    <property type="entry name" value="Thioredoxin-like_sf"/>
</dbReference>
<feature type="region of interest" description="Disordered" evidence="1">
    <location>
        <begin position="128"/>
        <end position="160"/>
    </location>
</feature>
<dbReference type="Gene3D" id="3.40.30.10">
    <property type="entry name" value="Glutaredoxin"/>
    <property type="match status" value="1"/>
</dbReference>
<sequence length="291" mass="32214">MRTLDSKKPSRKSSKALAITIALFSLIALLVVTAGVDDQFVNLYSYASSELEDQKEDIGITLTNHISQIASNSENNLEKETSNIEEQLIISESENGKELELRKQNVLSPSKVHLPAESEVAPAVLQNDPSYTVTNTNPNSNPNSNGGNQDMPSSSSSFSPARGFQEILTTSPAVLFIRSSNKDSLGLKNMLNTEYTFSPEVIVVDLDKHTYGDRIQEYIRRNKLETYKSNYEEASQSPDVPYLFINGVSMINKSLKEDIMKQHIDGNLITKFREISDGKVSVSKVDTPSNS</sequence>
<keyword evidence="3" id="KW-1185">Reference proteome</keyword>
<dbReference type="EMBL" id="CP015061">
    <property type="protein sequence ID" value="QGN18013.1"/>
    <property type="molecule type" value="Genomic_DNA"/>
</dbReference>
<dbReference type="SUPFAM" id="SSF52833">
    <property type="entry name" value="Thioredoxin-like"/>
    <property type="match status" value="1"/>
</dbReference>
<proteinExistence type="predicted"/>
<gene>
    <name evidence="2" type="primary">PRM4</name>
    <name evidence="2" type="ORF">FIM1_4329</name>
</gene>
<dbReference type="Proteomes" id="UP000422736">
    <property type="component" value="Chromosome 7"/>
</dbReference>
<protein>
    <submittedName>
        <fullName evidence="2">Pheromone-regulated membrane protein 4</fullName>
    </submittedName>
</protein>